<dbReference type="EMBL" id="BA000012">
    <property type="protein sequence ID" value="BAB54376.1"/>
    <property type="molecule type" value="Genomic_DNA"/>
</dbReference>
<dbReference type="HOGENOM" id="CLU_2331736_0_0_5"/>
<evidence type="ECO:0000313" key="1">
    <source>
        <dbReference type="EMBL" id="BAB54376.1"/>
    </source>
</evidence>
<name>Q982T0_RHILO</name>
<gene>
    <name evidence="1" type="ordered locus">msr8510</name>
</gene>
<accession>Q982T0</accession>
<reference evidence="1 2" key="1">
    <citation type="journal article" date="2000" name="DNA Res.">
        <title>Complete genome structure of the nitrogen-fixing symbiotic bacterium Mesorhizobium loti.</title>
        <authorList>
            <person name="Kaneko T."/>
            <person name="Nakamura Y."/>
            <person name="Sato S."/>
            <person name="Asamizu E."/>
            <person name="Kato T."/>
            <person name="Sasamoto S."/>
            <person name="Watanabe A."/>
            <person name="Idesawa K."/>
            <person name="Ishikawa A."/>
            <person name="Kawashima K."/>
            <person name="Kimura T."/>
            <person name="Kishida Y."/>
            <person name="Kiyokawa C."/>
            <person name="Kohara M."/>
            <person name="Matsumoto M."/>
            <person name="Matsuno A."/>
            <person name="Mochizuki Y."/>
            <person name="Nakayama S."/>
            <person name="Nakazaki N."/>
            <person name="Shimpo S."/>
            <person name="Sugimoto M."/>
            <person name="Takeuchi C."/>
            <person name="Yamada M."/>
            <person name="Tabata S."/>
        </authorList>
    </citation>
    <scope>NUCLEOTIDE SEQUENCE [LARGE SCALE GENOMIC DNA]</scope>
    <source>
        <strain evidence="2">LMG 29417 / CECT 9101 / MAFF 303099</strain>
    </source>
</reference>
<dbReference type="Proteomes" id="UP000000552">
    <property type="component" value="Chromosome"/>
</dbReference>
<protein>
    <submittedName>
        <fullName evidence="1">Msr8510 protein</fullName>
    </submittedName>
</protein>
<dbReference type="AlphaFoldDB" id="Q982T0"/>
<organism evidence="1 2">
    <name type="scientific">Mesorhizobium japonicum (strain LMG 29417 / CECT 9101 / MAFF 303099)</name>
    <name type="common">Mesorhizobium loti (strain MAFF 303099)</name>
    <dbReference type="NCBI Taxonomy" id="266835"/>
    <lineage>
        <taxon>Bacteria</taxon>
        <taxon>Pseudomonadati</taxon>
        <taxon>Pseudomonadota</taxon>
        <taxon>Alphaproteobacteria</taxon>
        <taxon>Hyphomicrobiales</taxon>
        <taxon>Phyllobacteriaceae</taxon>
        <taxon>Mesorhizobium</taxon>
    </lineage>
</organism>
<evidence type="ECO:0000313" key="2">
    <source>
        <dbReference type="Proteomes" id="UP000000552"/>
    </source>
</evidence>
<sequence length="98" mass="10944">MADVAFLRFANAFQDRLNDLGYSLRRAEEQWPDTDRAMLSRAINGKTLSAGNYLLLCEMAGLDPYAYLERQPHRRVTLKTIAAQLVTPSVPCETGDGP</sequence>
<proteinExistence type="predicted"/>
<dbReference type="PATRIC" id="fig|266835.9.peg.6805"/>
<dbReference type="KEGG" id="mlo:msr8510"/>
<dbReference type="eggNOG" id="ENOG5030R7W">
    <property type="taxonomic scope" value="Bacteria"/>
</dbReference>
<dbReference type="RefSeq" id="WP_010915675.1">
    <property type="nucleotide sequence ID" value="NC_002678.2"/>
</dbReference>